<reference evidence="6" key="2">
    <citation type="journal article" date="2023" name="Int. J. Mol. Sci.">
        <title>De Novo Assembly and Annotation of 11 Diverse Shrub Willow (Salix) Genomes Reveals Novel Gene Organization in Sex-Linked Regions.</title>
        <authorList>
            <person name="Hyden B."/>
            <person name="Feng K."/>
            <person name="Yates T.B."/>
            <person name="Jawdy S."/>
            <person name="Cereghino C."/>
            <person name="Smart L.B."/>
            <person name="Muchero W."/>
        </authorList>
    </citation>
    <scope>NUCLEOTIDE SEQUENCE</scope>
    <source>
        <tissue evidence="6">Shoot tip</tissue>
    </source>
</reference>
<dbReference type="GO" id="GO:0034399">
    <property type="term" value="C:nuclear periphery"/>
    <property type="evidence" value="ECO:0007669"/>
    <property type="project" value="TreeGrafter"/>
</dbReference>
<dbReference type="PANTHER" id="PTHR13028:SF0">
    <property type="entry name" value="RRNA-PROCESSING PROTEIN EBP2-RELATED"/>
    <property type="match status" value="1"/>
</dbReference>
<evidence type="ECO:0000256" key="5">
    <source>
        <dbReference type="ARBA" id="ARBA00023242"/>
    </source>
</evidence>
<dbReference type="Proteomes" id="UP001151752">
    <property type="component" value="Chromosome 12"/>
</dbReference>
<protein>
    <submittedName>
        <fullName evidence="6">rRNA PROCESSING PROTEIN EBNA1-BINDING PROTEIN-RELATED</fullName>
    </submittedName>
</protein>
<accession>A0A9Q0WC11</accession>
<dbReference type="GO" id="GO:0006364">
    <property type="term" value="P:rRNA processing"/>
    <property type="evidence" value="ECO:0007669"/>
    <property type="project" value="TreeGrafter"/>
</dbReference>
<sequence>MENQPCPMVMKDGEIDDLDKEVSESESELEDEDRACFLHTGFRGKKAVYAELESKGIPFLRPPDYYAEMVKSDGHMEMVKSRLLAEKRSIEEAKERRKATN</sequence>
<dbReference type="PANTHER" id="PTHR13028">
    <property type="entry name" value="RRNA PROCESSING PROTEIN EBNA1-BINDING PROTEIN-RELATED"/>
    <property type="match status" value="1"/>
</dbReference>
<dbReference type="AlphaFoldDB" id="A0A9Q0WC11"/>
<proteinExistence type="inferred from homology"/>
<keyword evidence="3" id="KW-0690">Ribosome biogenesis</keyword>
<gene>
    <name evidence="6" type="ORF">OIU74_023385</name>
</gene>
<evidence type="ECO:0000256" key="2">
    <source>
        <dbReference type="ARBA" id="ARBA00007336"/>
    </source>
</evidence>
<comment type="caution">
    <text evidence="6">The sequence shown here is derived from an EMBL/GenBank/DDBJ whole genome shotgun (WGS) entry which is preliminary data.</text>
</comment>
<comment type="subcellular location">
    <subcellularLocation>
        <location evidence="1">Nucleus</location>
        <location evidence="1">Nucleolus</location>
    </subcellularLocation>
</comment>
<dbReference type="InterPro" id="IPR008610">
    <property type="entry name" value="Ebp2"/>
</dbReference>
<dbReference type="GO" id="GO:0042273">
    <property type="term" value="P:ribosomal large subunit biogenesis"/>
    <property type="evidence" value="ECO:0007669"/>
    <property type="project" value="TreeGrafter"/>
</dbReference>
<dbReference type="GO" id="GO:0005730">
    <property type="term" value="C:nucleolus"/>
    <property type="evidence" value="ECO:0007669"/>
    <property type="project" value="UniProtKB-SubCell"/>
</dbReference>
<evidence type="ECO:0000256" key="1">
    <source>
        <dbReference type="ARBA" id="ARBA00004604"/>
    </source>
</evidence>
<dbReference type="EMBL" id="JAPFFM010000004">
    <property type="protein sequence ID" value="KAJ6764491.1"/>
    <property type="molecule type" value="Genomic_DNA"/>
</dbReference>
<dbReference type="Pfam" id="PF05890">
    <property type="entry name" value="Ebp2"/>
    <property type="match status" value="1"/>
</dbReference>
<organism evidence="6 7">
    <name type="scientific">Salix koriyanagi</name>
    <dbReference type="NCBI Taxonomy" id="2511006"/>
    <lineage>
        <taxon>Eukaryota</taxon>
        <taxon>Viridiplantae</taxon>
        <taxon>Streptophyta</taxon>
        <taxon>Embryophyta</taxon>
        <taxon>Tracheophyta</taxon>
        <taxon>Spermatophyta</taxon>
        <taxon>Magnoliopsida</taxon>
        <taxon>eudicotyledons</taxon>
        <taxon>Gunneridae</taxon>
        <taxon>Pentapetalae</taxon>
        <taxon>rosids</taxon>
        <taxon>fabids</taxon>
        <taxon>Malpighiales</taxon>
        <taxon>Salicaceae</taxon>
        <taxon>Saliceae</taxon>
        <taxon>Salix</taxon>
    </lineage>
</organism>
<evidence type="ECO:0000313" key="6">
    <source>
        <dbReference type="EMBL" id="KAJ6764491.1"/>
    </source>
</evidence>
<evidence type="ECO:0000313" key="7">
    <source>
        <dbReference type="Proteomes" id="UP001151752"/>
    </source>
</evidence>
<reference evidence="6" key="1">
    <citation type="submission" date="2022-11" db="EMBL/GenBank/DDBJ databases">
        <authorList>
            <person name="Hyden B.L."/>
            <person name="Feng K."/>
            <person name="Yates T."/>
            <person name="Jawdy S."/>
            <person name="Smart L.B."/>
            <person name="Muchero W."/>
        </authorList>
    </citation>
    <scope>NUCLEOTIDE SEQUENCE</scope>
    <source>
        <tissue evidence="6">Shoot tip</tissue>
    </source>
</reference>
<comment type="similarity">
    <text evidence="2">Belongs to the EBP2 family.</text>
</comment>
<name>A0A9Q0WC11_9ROSI</name>
<keyword evidence="7" id="KW-1185">Reference proteome</keyword>
<evidence type="ECO:0000256" key="4">
    <source>
        <dbReference type="ARBA" id="ARBA00023054"/>
    </source>
</evidence>
<evidence type="ECO:0000256" key="3">
    <source>
        <dbReference type="ARBA" id="ARBA00022517"/>
    </source>
</evidence>
<keyword evidence="4" id="KW-0175">Coiled coil</keyword>
<keyword evidence="5" id="KW-0539">Nucleus</keyword>
<dbReference type="GO" id="GO:0030687">
    <property type="term" value="C:preribosome, large subunit precursor"/>
    <property type="evidence" value="ECO:0007669"/>
    <property type="project" value="TreeGrafter"/>
</dbReference>